<feature type="compositionally biased region" description="Polar residues" evidence="1">
    <location>
        <begin position="182"/>
        <end position="192"/>
    </location>
</feature>
<dbReference type="EMBL" id="JAVFWL010000006">
    <property type="protein sequence ID" value="KAK6759788.1"/>
    <property type="molecule type" value="Genomic_DNA"/>
</dbReference>
<feature type="compositionally biased region" description="Low complexity" evidence="1">
    <location>
        <begin position="150"/>
        <end position="163"/>
    </location>
</feature>
<name>A0ABR1EB36_NECAM</name>
<reference evidence="2 3" key="1">
    <citation type="submission" date="2023-08" db="EMBL/GenBank/DDBJ databases">
        <title>A Necator americanus chromosomal reference genome.</title>
        <authorList>
            <person name="Ilik V."/>
            <person name="Petrzelkova K.J."/>
            <person name="Pardy F."/>
            <person name="Fuh T."/>
            <person name="Niatou-Singa F.S."/>
            <person name="Gouil Q."/>
            <person name="Baker L."/>
            <person name="Ritchie M.E."/>
            <person name="Jex A.R."/>
            <person name="Gazzola D."/>
            <person name="Li H."/>
            <person name="Toshio Fujiwara R."/>
            <person name="Zhan B."/>
            <person name="Aroian R.V."/>
            <person name="Pafco B."/>
            <person name="Schwarz E.M."/>
        </authorList>
    </citation>
    <scope>NUCLEOTIDE SEQUENCE [LARGE SCALE GENOMIC DNA]</scope>
    <source>
        <strain evidence="2 3">Aroian</strain>
        <tissue evidence="2">Whole animal</tissue>
    </source>
</reference>
<sequence length="342" mass="38994">MPASSTCRTHHRRVNPRFSVFRSFDHENTFYCDEEIPVTRRMNSGILPLNPRTNRFSLDGSIENDYLQSFEIPAVVAEDESEDNYILLRTIQPKIKIALIQTQDVWRSSGFRKNKKRPMLSKDPGLKYYSRRVQHAIPESPIEGDSVEDSNLSSLSLNSPSSNDADESSYENDQSPERVPVKNSNTGGSKVSTHSYITRRVRFASKYKNTTSSSNLKLSKSLRNKSLYGALGMSGTMPRRLSRMLLSFGNDSIKKKSIPIIPQMEYDEFNRITRKYSREIVKNVLFVPSDEIRIVRLSKERFFSSEEIVDVLLECSSVKQDHNNSSEVTNNEPSDDSGLKVS</sequence>
<proteinExistence type="predicted"/>
<organism evidence="2 3">
    <name type="scientific">Necator americanus</name>
    <name type="common">Human hookworm</name>
    <dbReference type="NCBI Taxonomy" id="51031"/>
    <lineage>
        <taxon>Eukaryota</taxon>
        <taxon>Metazoa</taxon>
        <taxon>Ecdysozoa</taxon>
        <taxon>Nematoda</taxon>
        <taxon>Chromadorea</taxon>
        <taxon>Rhabditida</taxon>
        <taxon>Rhabditina</taxon>
        <taxon>Rhabditomorpha</taxon>
        <taxon>Strongyloidea</taxon>
        <taxon>Ancylostomatidae</taxon>
        <taxon>Bunostominae</taxon>
        <taxon>Necator</taxon>
    </lineage>
</organism>
<gene>
    <name evidence="2" type="primary">Necator_chrX.g21548</name>
    <name evidence="2" type="ORF">RB195_021387</name>
</gene>
<evidence type="ECO:0000313" key="3">
    <source>
        <dbReference type="Proteomes" id="UP001303046"/>
    </source>
</evidence>
<feature type="region of interest" description="Disordered" evidence="1">
    <location>
        <begin position="139"/>
        <end position="192"/>
    </location>
</feature>
<evidence type="ECO:0000313" key="2">
    <source>
        <dbReference type="EMBL" id="KAK6759788.1"/>
    </source>
</evidence>
<accession>A0ABR1EB36</accession>
<feature type="region of interest" description="Disordered" evidence="1">
    <location>
        <begin position="320"/>
        <end position="342"/>
    </location>
</feature>
<evidence type="ECO:0000256" key="1">
    <source>
        <dbReference type="SAM" id="MobiDB-lite"/>
    </source>
</evidence>
<dbReference type="Proteomes" id="UP001303046">
    <property type="component" value="Unassembled WGS sequence"/>
</dbReference>
<comment type="caution">
    <text evidence="2">The sequence shown here is derived from an EMBL/GenBank/DDBJ whole genome shotgun (WGS) entry which is preliminary data.</text>
</comment>
<protein>
    <submittedName>
        <fullName evidence="2">Uncharacterized protein</fullName>
    </submittedName>
</protein>
<keyword evidence="3" id="KW-1185">Reference proteome</keyword>